<feature type="transmembrane region" description="Helical" evidence="26">
    <location>
        <begin position="433"/>
        <end position="459"/>
    </location>
</feature>
<evidence type="ECO:0000256" key="12">
    <source>
        <dbReference type="ARBA" id="ARBA00023180"/>
    </source>
</evidence>
<feature type="transmembrane region" description="Helical" evidence="26">
    <location>
        <begin position="45"/>
        <end position="62"/>
    </location>
</feature>
<feature type="transmembrane region" description="Helical" evidence="26">
    <location>
        <begin position="239"/>
        <end position="260"/>
    </location>
</feature>
<evidence type="ECO:0000256" key="26">
    <source>
        <dbReference type="SAM" id="Phobius"/>
    </source>
</evidence>
<comment type="catalytic activity">
    <reaction evidence="16">
        <text>L-aspartate(out) = L-aspartate(in)</text>
        <dbReference type="Rhea" id="RHEA:66332"/>
        <dbReference type="ChEBI" id="CHEBI:29991"/>
    </reaction>
    <physiologicalReaction direction="left-to-right" evidence="16">
        <dbReference type="Rhea" id="RHEA:66333"/>
    </physiologicalReaction>
</comment>
<comment type="catalytic activity">
    <reaction evidence="20">
        <text>D-glucuronate(out) + H(+)(out) = D-glucuronate(in) + H(+)(in)</text>
        <dbReference type="Rhea" id="RHEA:72591"/>
        <dbReference type="ChEBI" id="CHEBI:15378"/>
        <dbReference type="ChEBI" id="CHEBI:58720"/>
    </reaction>
    <physiologicalReaction direction="left-to-right" evidence="20">
        <dbReference type="Rhea" id="RHEA:72592"/>
    </physiologicalReaction>
</comment>
<keyword evidence="10" id="KW-0770">Synapse</keyword>
<dbReference type="CDD" id="cd17318">
    <property type="entry name" value="MFS_SLC17"/>
    <property type="match status" value="1"/>
</dbReference>
<evidence type="ECO:0000256" key="23">
    <source>
        <dbReference type="ARBA" id="ARBA00080244"/>
    </source>
</evidence>
<evidence type="ECO:0000256" key="1">
    <source>
        <dbReference type="ARBA" id="ARBA00004432"/>
    </source>
</evidence>
<evidence type="ECO:0000256" key="11">
    <source>
        <dbReference type="ARBA" id="ARBA00023136"/>
    </source>
</evidence>
<feature type="transmembrane region" description="Helical" evidence="26">
    <location>
        <begin position="382"/>
        <end position="413"/>
    </location>
</feature>
<comment type="subcellular location">
    <subcellularLocation>
        <location evidence="2">Basolateral cell membrane</location>
        <topology evidence="2">Multi-pass membrane protein</topology>
    </subcellularLocation>
    <subcellularLocation>
        <location evidence="3">Cytoplasmic vesicle</location>
        <location evidence="3">Secretory vesicle membrane</location>
        <topology evidence="3">Multi-pass membrane protein</topology>
    </subcellularLocation>
    <subcellularLocation>
        <location evidence="1">Cytoplasmic vesicle</location>
        <location evidence="1">Secretory vesicle</location>
        <location evidence="1">Synaptic vesicle membrane</location>
    </subcellularLocation>
    <subcellularLocation>
        <location evidence="4">Lysosome membrane</location>
    </subcellularLocation>
</comment>
<evidence type="ECO:0000256" key="16">
    <source>
        <dbReference type="ARBA" id="ARBA00050554"/>
    </source>
</evidence>
<gene>
    <name evidence="28" type="primary">SLC17A5</name>
    <name evidence="28" type="ORF">CEXT_252181</name>
</gene>
<comment type="caution">
    <text evidence="28">The sequence shown here is derived from an EMBL/GenBank/DDBJ whole genome shotgun (WGS) entry which is preliminary data.</text>
</comment>
<protein>
    <recommendedName>
        <fullName evidence="22">Sialin</fullName>
    </recommendedName>
    <alternativeName>
        <fullName evidence="25">H(+)/nitrate cotransporter</fullName>
    </alternativeName>
    <alternativeName>
        <fullName evidence="23">H(+)/sialic acid cotransporter</fullName>
    </alternativeName>
    <alternativeName>
        <fullName evidence="24">Vesicular excitatory amino acid transporter</fullName>
    </alternativeName>
</protein>
<evidence type="ECO:0000256" key="14">
    <source>
        <dbReference type="ARBA" id="ARBA00023329"/>
    </source>
</evidence>
<name>A0AAV4VYT2_CAEEX</name>
<evidence type="ECO:0000256" key="7">
    <source>
        <dbReference type="ARBA" id="ARBA00022692"/>
    </source>
</evidence>
<evidence type="ECO:0000259" key="27">
    <source>
        <dbReference type="PROSITE" id="PS50850"/>
    </source>
</evidence>
<evidence type="ECO:0000256" key="6">
    <source>
        <dbReference type="ARBA" id="ARBA00022475"/>
    </source>
</evidence>
<keyword evidence="6" id="KW-1003">Cell membrane</keyword>
<accession>A0AAV4VYT2</accession>
<evidence type="ECO:0000256" key="2">
    <source>
        <dbReference type="ARBA" id="ARBA00004554"/>
    </source>
</evidence>
<evidence type="ECO:0000256" key="21">
    <source>
        <dbReference type="ARBA" id="ARBA00056891"/>
    </source>
</evidence>
<feature type="transmembrane region" description="Helical" evidence="26">
    <location>
        <begin position="148"/>
        <end position="168"/>
    </location>
</feature>
<keyword evidence="8" id="KW-0769">Symport</keyword>
<dbReference type="GO" id="GO:0046942">
    <property type="term" value="P:carboxylic acid transport"/>
    <property type="evidence" value="ECO:0007669"/>
    <property type="project" value="UniProtKB-ARBA"/>
</dbReference>
<dbReference type="GO" id="GO:0015293">
    <property type="term" value="F:symporter activity"/>
    <property type="evidence" value="ECO:0007669"/>
    <property type="project" value="UniProtKB-KW"/>
</dbReference>
<dbReference type="Pfam" id="PF07690">
    <property type="entry name" value="MFS_1"/>
    <property type="match status" value="1"/>
</dbReference>
<dbReference type="InterPro" id="IPR036259">
    <property type="entry name" value="MFS_trans_sf"/>
</dbReference>
<feature type="transmembrane region" description="Helical" evidence="26">
    <location>
        <begin position="302"/>
        <end position="321"/>
    </location>
</feature>
<evidence type="ECO:0000256" key="9">
    <source>
        <dbReference type="ARBA" id="ARBA00022989"/>
    </source>
</evidence>
<evidence type="ECO:0000256" key="17">
    <source>
        <dbReference type="ARBA" id="ARBA00050625"/>
    </source>
</evidence>
<evidence type="ECO:0000313" key="29">
    <source>
        <dbReference type="Proteomes" id="UP001054945"/>
    </source>
</evidence>
<evidence type="ECO:0000256" key="5">
    <source>
        <dbReference type="ARBA" id="ARBA00022448"/>
    </source>
</evidence>
<comment type="catalytic activity">
    <reaction evidence="15">
        <text>2 nitrate(out) + H(+)(out) = 2 nitrate(in) + H(+)(in)</text>
        <dbReference type="Rhea" id="RHEA:71539"/>
        <dbReference type="ChEBI" id="CHEBI:15378"/>
        <dbReference type="ChEBI" id="CHEBI:17632"/>
    </reaction>
    <physiologicalReaction direction="left-to-right" evidence="15">
        <dbReference type="Rhea" id="RHEA:71540"/>
    </physiologicalReaction>
</comment>
<reference evidence="28 29" key="1">
    <citation type="submission" date="2021-06" db="EMBL/GenBank/DDBJ databases">
        <title>Caerostris extrusa draft genome.</title>
        <authorList>
            <person name="Kono N."/>
            <person name="Arakawa K."/>
        </authorList>
    </citation>
    <scope>NUCLEOTIDE SEQUENCE [LARGE SCALE GENOMIC DNA]</scope>
</reference>
<dbReference type="GO" id="GO:0006820">
    <property type="term" value="P:monoatomic anion transport"/>
    <property type="evidence" value="ECO:0007669"/>
    <property type="project" value="TreeGrafter"/>
</dbReference>
<keyword evidence="13" id="KW-0458">Lysosome</keyword>
<evidence type="ECO:0000256" key="10">
    <source>
        <dbReference type="ARBA" id="ARBA00023018"/>
    </source>
</evidence>
<dbReference type="InterPro" id="IPR020846">
    <property type="entry name" value="MFS_dom"/>
</dbReference>
<dbReference type="Gene3D" id="1.20.1250.20">
    <property type="entry name" value="MFS general substrate transporter like domains"/>
    <property type="match status" value="2"/>
</dbReference>
<sequence>MPAIASEKIPILNREPQGCCIDVHEPIFIPDQENTRCLPGIPKRWLLVVLGFFGFFNVYAMRVNLSVAMVAMVQKPVHTDDNGSSSVACVELLKQYSDDTNTSNADTMQGEFDWDASTQSVILGSFFYGYIFTQIPGGFIAEKYGAKWLYGIGVLITSVFTLLTPYAAHWGVGPLVAVRAIEGLGEGVTFPAMNAMIGRWAPKMERSRMAAIIYSGAAVGNVFSFALSGYISATIGWPSVFYIFGAAGMVWTVFWLLFVFETPEHHPCITQEEIKLIRRGQDSSGVWEAPCVPWKAILSSSYVWALVITHFGQNWGFYTLLTELPTYLATILHFDLKRNGTLSAFPYLMQALLAIFGSFLADKLRSTGRYRINTIRKGFNSVAFFSPAICVAIVGYVGCEPTAIIILLGLAVGLNGVSQSGYNVTHVDMCPEFAGTLMGITNCIANFSGFLAPAFVGYITQSGQTVNNWRIVFFTTSAVYVVCGLVYNFFCTAEPQPWGTNRIISKKSFDEKDDDMRTSILDNPS</sequence>
<keyword evidence="14" id="KW-0968">Cytoplasmic vesicle</keyword>
<comment type="function">
    <text evidence="21">Receptor for CM101, a polysaccharide produced by group B Streptococcus with antipathoangiogenic properties.</text>
</comment>
<dbReference type="PROSITE" id="PS50850">
    <property type="entry name" value="MFS"/>
    <property type="match status" value="1"/>
</dbReference>
<feature type="transmembrane region" description="Helical" evidence="26">
    <location>
        <begin position="121"/>
        <end position="141"/>
    </location>
</feature>
<dbReference type="PANTHER" id="PTHR11662">
    <property type="entry name" value="SOLUTE CARRIER FAMILY 17"/>
    <property type="match status" value="1"/>
</dbReference>
<dbReference type="FunFam" id="1.20.1250.20:FF:000067">
    <property type="entry name" value="sialin isoform X2"/>
    <property type="match status" value="1"/>
</dbReference>
<evidence type="ECO:0000256" key="18">
    <source>
        <dbReference type="ARBA" id="ARBA00051403"/>
    </source>
</evidence>
<dbReference type="SUPFAM" id="SSF103473">
    <property type="entry name" value="MFS general substrate transporter"/>
    <property type="match status" value="1"/>
</dbReference>
<evidence type="ECO:0000256" key="13">
    <source>
        <dbReference type="ARBA" id="ARBA00023228"/>
    </source>
</evidence>
<dbReference type="FunFam" id="1.20.1250.20:FF:000003">
    <property type="entry name" value="Solute carrier family 17 member 3"/>
    <property type="match status" value="1"/>
</dbReference>
<evidence type="ECO:0000256" key="8">
    <source>
        <dbReference type="ARBA" id="ARBA00022847"/>
    </source>
</evidence>
<dbReference type="GO" id="GO:0030672">
    <property type="term" value="C:synaptic vesicle membrane"/>
    <property type="evidence" value="ECO:0007669"/>
    <property type="project" value="UniProtKB-SubCell"/>
</dbReference>
<keyword evidence="12" id="KW-0325">Glycoprotein</keyword>
<keyword evidence="5" id="KW-0813">Transport</keyword>
<evidence type="ECO:0000256" key="3">
    <source>
        <dbReference type="ARBA" id="ARBA00004638"/>
    </source>
</evidence>
<evidence type="ECO:0000256" key="25">
    <source>
        <dbReference type="ARBA" id="ARBA00081925"/>
    </source>
</evidence>
<evidence type="ECO:0000256" key="20">
    <source>
        <dbReference type="ARBA" id="ARBA00051612"/>
    </source>
</evidence>
<dbReference type="PANTHER" id="PTHR11662:SF399">
    <property type="entry name" value="FI19708P1-RELATED"/>
    <property type="match status" value="1"/>
</dbReference>
<evidence type="ECO:0000256" key="15">
    <source>
        <dbReference type="ARBA" id="ARBA00050101"/>
    </source>
</evidence>
<keyword evidence="11 26" id="KW-0472">Membrane</keyword>
<proteinExistence type="predicted"/>
<evidence type="ECO:0000256" key="24">
    <source>
        <dbReference type="ARBA" id="ARBA00081195"/>
    </source>
</evidence>
<feature type="transmembrane region" description="Helical" evidence="26">
    <location>
        <begin position="174"/>
        <end position="197"/>
    </location>
</feature>
<keyword evidence="9 26" id="KW-1133">Transmembrane helix</keyword>
<dbReference type="GO" id="GO:0005765">
    <property type="term" value="C:lysosomal membrane"/>
    <property type="evidence" value="ECO:0007669"/>
    <property type="project" value="UniProtKB-SubCell"/>
</dbReference>
<evidence type="ECO:0000256" key="19">
    <source>
        <dbReference type="ARBA" id="ARBA00051447"/>
    </source>
</evidence>
<dbReference type="InterPro" id="IPR011701">
    <property type="entry name" value="MFS"/>
</dbReference>
<evidence type="ECO:0000313" key="28">
    <source>
        <dbReference type="EMBL" id="GIY75446.1"/>
    </source>
</evidence>
<comment type="catalytic activity">
    <reaction evidence="18">
        <text>N-acetyl-L-aspartyl-L-glutamate(out) = N-acetyl-L-aspartyl-L-glutamate(in)</text>
        <dbReference type="Rhea" id="RHEA:72599"/>
        <dbReference type="ChEBI" id="CHEBI:76931"/>
    </reaction>
    <physiologicalReaction direction="left-to-right" evidence="18">
        <dbReference type="Rhea" id="RHEA:72600"/>
    </physiologicalReaction>
</comment>
<comment type="catalytic activity">
    <reaction evidence="19">
        <text>L-glutamate(out) = L-glutamate(in)</text>
        <dbReference type="Rhea" id="RHEA:66336"/>
        <dbReference type="ChEBI" id="CHEBI:29985"/>
    </reaction>
    <physiologicalReaction direction="left-to-right" evidence="19">
        <dbReference type="Rhea" id="RHEA:66337"/>
    </physiologicalReaction>
</comment>
<organism evidence="28 29">
    <name type="scientific">Caerostris extrusa</name>
    <name type="common">Bark spider</name>
    <name type="synonym">Caerostris bankana</name>
    <dbReference type="NCBI Taxonomy" id="172846"/>
    <lineage>
        <taxon>Eukaryota</taxon>
        <taxon>Metazoa</taxon>
        <taxon>Ecdysozoa</taxon>
        <taxon>Arthropoda</taxon>
        <taxon>Chelicerata</taxon>
        <taxon>Arachnida</taxon>
        <taxon>Araneae</taxon>
        <taxon>Araneomorphae</taxon>
        <taxon>Entelegynae</taxon>
        <taxon>Araneoidea</taxon>
        <taxon>Araneidae</taxon>
        <taxon>Caerostris</taxon>
    </lineage>
</organism>
<feature type="transmembrane region" description="Helical" evidence="26">
    <location>
        <begin position="341"/>
        <end position="361"/>
    </location>
</feature>
<dbReference type="AlphaFoldDB" id="A0AAV4VYT2"/>
<feature type="transmembrane region" description="Helical" evidence="26">
    <location>
        <begin position="209"/>
        <end position="233"/>
    </location>
</feature>
<dbReference type="Proteomes" id="UP001054945">
    <property type="component" value="Unassembled WGS sequence"/>
</dbReference>
<feature type="transmembrane region" description="Helical" evidence="26">
    <location>
        <begin position="471"/>
        <end position="490"/>
    </location>
</feature>
<dbReference type="InterPro" id="IPR050382">
    <property type="entry name" value="MFS_Na/Anion_cotransporter"/>
</dbReference>
<feature type="domain" description="Major facilitator superfamily (MFS) profile" evidence="27">
    <location>
        <begin position="46"/>
        <end position="496"/>
    </location>
</feature>
<dbReference type="GO" id="GO:0016323">
    <property type="term" value="C:basolateral plasma membrane"/>
    <property type="evidence" value="ECO:0007669"/>
    <property type="project" value="UniProtKB-SubCell"/>
</dbReference>
<evidence type="ECO:0000256" key="4">
    <source>
        <dbReference type="ARBA" id="ARBA00004656"/>
    </source>
</evidence>
<comment type="catalytic activity">
    <reaction evidence="17">
        <text>N-acetylneuraminate(in) + H(+)(in) = N-acetylneuraminate(out) + H(+)(out)</text>
        <dbReference type="Rhea" id="RHEA:28987"/>
        <dbReference type="ChEBI" id="CHEBI:15378"/>
        <dbReference type="ChEBI" id="CHEBI:35418"/>
    </reaction>
    <physiologicalReaction direction="right-to-left" evidence="17">
        <dbReference type="Rhea" id="RHEA:28989"/>
    </physiologicalReaction>
</comment>
<keyword evidence="7 26" id="KW-0812">Transmembrane</keyword>
<keyword evidence="29" id="KW-1185">Reference proteome</keyword>
<evidence type="ECO:0000256" key="22">
    <source>
        <dbReference type="ARBA" id="ARBA00069713"/>
    </source>
</evidence>
<dbReference type="EMBL" id="BPLR01015343">
    <property type="protein sequence ID" value="GIY75446.1"/>
    <property type="molecule type" value="Genomic_DNA"/>
</dbReference>